<dbReference type="Proteomes" id="UP000309215">
    <property type="component" value="Unassembled WGS sequence"/>
</dbReference>
<gene>
    <name evidence="1" type="ORF">E8A74_46430</name>
</gene>
<evidence type="ECO:0000313" key="1">
    <source>
        <dbReference type="EMBL" id="TKC95820.1"/>
    </source>
</evidence>
<evidence type="ECO:0000313" key="2">
    <source>
        <dbReference type="Proteomes" id="UP000309215"/>
    </source>
</evidence>
<dbReference type="OrthoDB" id="675629at2"/>
<proteinExistence type="predicted"/>
<accession>A0A4U1INX5</accession>
<organism evidence="1 2">
    <name type="scientific">Polyangium fumosum</name>
    <dbReference type="NCBI Taxonomy" id="889272"/>
    <lineage>
        <taxon>Bacteria</taxon>
        <taxon>Pseudomonadati</taxon>
        <taxon>Myxococcota</taxon>
        <taxon>Polyangia</taxon>
        <taxon>Polyangiales</taxon>
        <taxon>Polyangiaceae</taxon>
        <taxon>Polyangium</taxon>
    </lineage>
</organism>
<keyword evidence="2" id="KW-1185">Reference proteome</keyword>
<dbReference type="RefSeq" id="WP_136935613.1">
    <property type="nucleotide sequence ID" value="NZ_SSMQ01000093.1"/>
</dbReference>
<reference evidence="1 2" key="1">
    <citation type="submission" date="2019-04" db="EMBL/GenBank/DDBJ databases">
        <authorList>
            <person name="Li Y."/>
            <person name="Wang J."/>
        </authorList>
    </citation>
    <scope>NUCLEOTIDE SEQUENCE [LARGE SCALE GENOMIC DNA]</scope>
    <source>
        <strain evidence="1 2">DSM 14668</strain>
    </source>
</reference>
<dbReference type="EMBL" id="SSMQ01000093">
    <property type="protein sequence ID" value="TKC95820.1"/>
    <property type="molecule type" value="Genomic_DNA"/>
</dbReference>
<name>A0A4U1INX5_9BACT</name>
<dbReference type="AlphaFoldDB" id="A0A4U1INX5"/>
<protein>
    <submittedName>
        <fullName evidence="1">Uncharacterized protein</fullName>
    </submittedName>
</protein>
<sequence length="108" mass="11148">MGAFLTESSLLLCPHFGRVKTTAPAVRAQAVQGTLLHAADATLVEGCVLQTSNGPHPCVTVVWSEPTTRCVVGGQPVLTESSTGRCFAADGTPQGTVIVSSQQKARGQ</sequence>
<comment type="caution">
    <text evidence="1">The sequence shown here is derived from an EMBL/GenBank/DDBJ whole genome shotgun (WGS) entry which is preliminary data.</text>
</comment>